<gene>
    <name evidence="2" type="ORF">MGEO_20375</name>
</gene>
<sequence>MQPNGRLIVSGRAGSGKTFAIARSVEGLKALFLAPTHQAKVVLERELAGTPHRVMTIHSAIGWKKGYDKDTLGVVQGYRPVEEANRGKPAEKGSTNNPFGNVDLVIVDELSMVGTFLFKAVEEYAGEFDLPVVYSGDRLQLPPVEDEEVINHQGFTTIVLDESVRFPKNSSIFELGEKLRDSIENRPDEPLECIIGKGDIEVVSSREWTDRATKDYASGSSMLVVTSENKRQQKLRALIRGGEGEQLRSGDIVMSKKTDDSFRNGDTFKVSKVAWSTRTLPDVPRCLSEHGELVVNGYSLSFEDHSAPAFIFQYDGQGEKLEHRIKHLYHKGKLNHAQASGILDWVEQINSFELAAFATVHKSQGRSVDTVYIDTQSVLKKPQWLSMEHHKRLLYTAITRARKRVVFEWKEGLCEYAAEPEAPLAA</sequence>
<keyword evidence="3" id="KW-1185">Reference proteome</keyword>
<organism evidence="2 3">
    <name type="scientific">Marivita geojedonensis</name>
    <dbReference type="NCBI Taxonomy" id="1123756"/>
    <lineage>
        <taxon>Bacteria</taxon>
        <taxon>Pseudomonadati</taxon>
        <taxon>Pseudomonadota</taxon>
        <taxon>Alphaproteobacteria</taxon>
        <taxon>Rhodobacterales</taxon>
        <taxon>Roseobacteraceae</taxon>
        <taxon>Marivita</taxon>
    </lineage>
</organism>
<proteinExistence type="predicted"/>
<reference evidence="2 3" key="1">
    <citation type="submission" date="2014-03" db="EMBL/GenBank/DDBJ databases">
        <title>The draft genome sequence of Marivita geojedonensis KCTC 23882.</title>
        <authorList>
            <person name="Lai Q."/>
            <person name="Shao Z."/>
        </authorList>
    </citation>
    <scope>NUCLEOTIDE SEQUENCE [LARGE SCALE GENOMIC DNA]</scope>
    <source>
        <strain evidence="2 3">DPG-138</strain>
    </source>
</reference>
<evidence type="ECO:0000313" key="3">
    <source>
        <dbReference type="Proteomes" id="UP000193926"/>
    </source>
</evidence>
<dbReference type="STRING" id="1123756.MGEO_20375"/>
<dbReference type="EMBL" id="JFKC01000044">
    <property type="protein sequence ID" value="OSQ42656.1"/>
    <property type="molecule type" value="Genomic_DNA"/>
</dbReference>
<evidence type="ECO:0000259" key="1">
    <source>
        <dbReference type="Pfam" id="PF13538"/>
    </source>
</evidence>
<dbReference type="SUPFAM" id="SSF52540">
    <property type="entry name" value="P-loop containing nucleoside triphosphate hydrolases"/>
    <property type="match status" value="1"/>
</dbReference>
<evidence type="ECO:0000313" key="2">
    <source>
        <dbReference type="EMBL" id="OSQ42656.1"/>
    </source>
</evidence>
<protein>
    <recommendedName>
        <fullName evidence="1">UvrD-like helicase C-terminal domain-containing protein</fullName>
    </recommendedName>
</protein>
<dbReference type="Proteomes" id="UP000193926">
    <property type="component" value="Unassembled WGS sequence"/>
</dbReference>
<dbReference type="InterPro" id="IPR027785">
    <property type="entry name" value="UvrD-like_helicase_C"/>
</dbReference>
<dbReference type="Pfam" id="PF13538">
    <property type="entry name" value="UvrD_C_2"/>
    <property type="match status" value="1"/>
</dbReference>
<accession>A0A1X4N8N6</accession>
<dbReference type="PANTHER" id="PTHR43788">
    <property type="entry name" value="DNA2/NAM7 HELICASE FAMILY MEMBER"/>
    <property type="match status" value="1"/>
</dbReference>
<name>A0A1X4N8N6_9RHOB</name>
<dbReference type="Gene3D" id="3.40.50.300">
    <property type="entry name" value="P-loop containing nucleotide triphosphate hydrolases"/>
    <property type="match status" value="2"/>
</dbReference>
<dbReference type="CDD" id="cd18809">
    <property type="entry name" value="SF1_C_RecD"/>
    <property type="match status" value="1"/>
</dbReference>
<dbReference type="Pfam" id="PF13604">
    <property type="entry name" value="AAA_30"/>
    <property type="match status" value="1"/>
</dbReference>
<comment type="caution">
    <text evidence="2">The sequence shown here is derived from an EMBL/GenBank/DDBJ whole genome shotgun (WGS) entry which is preliminary data.</text>
</comment>
<feature type="domain" description="UvrD-like helicase C-terminal" evidence="1">
    <location>
        <begin position="356"/>
        <end position="406"/>
    </location>
</feature>
<dbReference type="InterPro" id="IPR050534">
    <property type="entry name" value="Coronavir_polyprotein_1ab"/>
</dbReference>
<dbReference type="AlphaFoldDB" id="A0A1X4N8N6"/>
<dbReference type="InterPro" id="IPR027417">
    <property type="entry name" value="P-loop_NTPase"/>
</dbReference>